<reference evidence="3" key="1">
    <citation type="submission" date="2023-07" db="EMBL/GenBank/DDBJ databases">
        <title>Two novel species in the genus Flavivirga.</title>
        <authorList>
            <person name="Kwon K."/>
        </authorList>
    </citation>
    <scope>NUCLEOTIDE SEQUENCE</scope>
    <source>
        <strain evidence="3">KACC 14158</strain>
    </source>
</reference>
<accession>A0ABT8WM78</accession>
<dbReference type="InterPro" id="IPR005046">
    <property type="entry name" value="DUF285"/>
</dbReference>
<dbReference type="Pfam" id="PF13385">
    <property type="entry name" value="Laminin_G_3"/>
    <property type="match status" value="2"/>
</dbReference>
<sequence length="908" mass="100615">MKHKNFFRVLLILLLSVIYKITYAQDLGNALDFDGSQDYIIGEHFEIPEEFTIEFWYKSDMIGGNGDHVTYNDNGTPENFDDDLDLVSADWYYWNETDTGHPAMTYSQKKAIVNWSTNGDAADYPKMMYDVNADYGEIVFRRELHSAANEASDGEGFSFNSGSYDDPIINNNEWHHFAITKKMSADTPNTSDYVIYLDGVLASEGTNVNSFWTWEDINVATGNFNIGAQQYANSNVFQHFIKAKLDELRIWNYAKPLTQIQVQMNTELTGNEDNYSNLVAYFKFNEGTADGDNTAITTLINEVGGNGTFSNNFALTGDGSNFVEGVTENDFIDFNLDTENDNALDLDGVDDYAILDHFSMPDQATIEFWIKTDEEHSSGSARTALLTWSGEASVPYAYEVSINESGIEFSKWDGPNNNAYKAILSGKEIARDNLWHHAAIVKDGTNITFYIDGNQEHSDTISSETTEFETLFLTLGALKWPGTGGTYDQEGKATLDELRIWGVAKSQAEVQNQMLTKLSGSEDNLLAYYPFNQGTANEDNTLETTLIDFSGNNHNGTLANFALDGSTSNWVEAVDIASLFGDVPFITTWQTTTANESITIPINGDYDYDFIVDWGDNSTSDIATNNVNDAALTHTYTNADTYTVTITGVFPAIYFNNIDADNQNKIQTVEQWGNILWSWMGDAFEGCSNLDVYATDAPNLLNVTHMWGMFREASGLTGANTDFNSWNVSNVQQFGSMFRDASNFNADLSNWNLTSMSGPTYVTNIFDGTAMDCSNYTATLIGWGNNDDTASGTFTIQVGYDDSAADAVQNLEDKGWNINRDSTICETASIDDIFSNAISVNNPVTNTLTINGPAGFELKQAVLYSILGKQVLSTTNTTINTSKLTSGLYLLKIENTQGQIATKKIVKQ</sequence>
<dbReference type="SUPFAM" id="SSF49899">
    <property type="entry name" value="Concanavalin A-like lectins/glucanases"/>
    <property type="match status" value="2"/>
</dbReference>
<keyword evidence="4" id="KW-1185">Reference proteome</keyword>
<dbReference type="Pfam" id="PF03382">
    <property type="entry name" value="DUF285"/>
    <property type="match status" value="1"/>
</dbReference>
<dbReference type="EMBL" id="JAUOEL010000002">
    <property type="protein sequence ID" value="MDO5974254.1"/>
    <property type="molecule type" value="Genomic_DNA"/>
</dbReference>
<comment type="caution">
    <text evidence="3">The sequence shown here is derived from an EMBL/GenBank/DDBJ whole genome shotgun (WGS) entry which is preliminary data.</text>
</comment>
<dbReference type="NCBIfam" id="TIGR04183">
    <property type="entry name" value="Por_Secre_tail"/>
    <property type="match status" value="1"/>
</dbReference>
<proteinExistence type="predicted"/>
<feature type="domain" description="Secretion system C-terminal sorting" evidence="2">
    <location>
        <begin position="842"/>
        <end position="906"/>
    </location>
</feature>
<gene>
    <name evidence="3" type="ORF">Q4Q40_08665</name>
</gene>
<dbReference type="InterPro" id="IPR013320">
    <property type="entry name" value="ConA-like_dom_sf"/>
</dbReference>
<evidence type="ECO:0000313" key="3">
    <source>
        <dbReference type="EMBL" id="MDO5974254.1"/>
    </source>
</evidence>
<dbReference type="RefSeq" id="WP_303301389.1">
    <property type="nucleotide sequence ID" value="NZ_JAUOEL010000002.1"/>
</dbReference>
<dbReference type="Gene3D" id="2.60.120.200">
    <property type="match status" value="2"/>
</dbReference>
<evidence type="ECO:0000256" key="1">
    <source>
        <dbReference type="ARBA" id="ARBA00022729"/>
    </source>
</evidence>
<keyword evidence="1" id="KW-0732">Signal</keyword>
<protein>
    <submittedName>
        <fullName evidence="3">LamG-like jellyroll fold domain-containing protein</fullName>
    </submittedName>
</protein>
<dbReference type="Pfam" id="PF18962">
    <property type="entry name" value="Por_Secre_tail"/>
    <property type="match status" value="1"/>
</dbReference>
<evidence type="ECO:0000313" key="4">
    <source>
        <dbReference type="Proteomes" id="UP001176806"/>
    </source>
</evidence>
<evidence type="ECO:0000259" key="2">
    <source>
        <dbReference type="Pfam" id="PF18962"/>
    </source>
</evidence>
<dbReference type="Proteomes" id="UP001176806">
    <property type="component" value="Unassembled WGS sequence"/>
</dbReference>
<dbReference type="InterPro" id="IPR026444">
    <property type="entry name" value="Secre_tail"/>
</dbReference>
<name>A0ABT8WM78_9FLAO</name>
<organism evidence="3 4">
    <name type="scientific">Flavivirga jejuensis</name>
    <dbReference type="NCBI Taxonomy" id="870487"/>
    <lineage>
        <taxon>Bacteria</taxon>
        <taxon>Pseudomonadati</taxon>
        <taxon>Bacteroidota</taxon>
        <taxon>Flavobacteriia</taxon>
        <taxon>Flavobacteriales</taxon>
        <taxon>Flavobacteriaceae</taxon>
        <taxon>Flavivirga</taxon>
    </lineage>
</organism>